<accession>M5U3S6</accession>
<proteinExistence type="predicted"/>
<dbReference type="Gene3D" id="2.60.120.10">
    <property type="entry name" value="Jelly Rolls"/>
    <property type="match status" value="1"/>
</dbReference>
<dbReference type="AlphaFoldDB" id="M5U3S6"/>
<dbReference type="EMBL" id="ANOH01000185">
    <property type="protein sequence ID" value="EMI55919.1"/>
    <property type="molecule type" value="Genomic_DNA"/>
</dbReference>
<name>M5U3S6_9BACT</name>
<dbReference type="InterPro" id="IPR014710">
    <property type="entry name" value="RmlC-like_jellyroll"/>
</dbReference>
<dbReference type="Proteomes" id="UP000011885">
    <property type="component" value="Unassembled WGS sequence"/>
</dbReference>
<reference evidence="2 3" key="1">
    <citation type="journal article" date="2013" name="Mar. Genomics">
        <title>Expression of sulfatases in Rhodopirellula baltica and the diversity of sulfatases in the genus Rhodopirellula.</title>
        <authorList>
            <person name="Wegner C.E."/>
            <person name="Richter-Heitmann T."/>
            <person name="Klindworth A."/>
            <person name="Klockow C."/>
            <person name="Richter M."/>
            <person name="Achstetter T."/>
            <person name="Glockner F.O."/>
            <person name="Harder J."/>
        </authorList>
    </citation>
    <scope>NUCLEOTIDE SEQUENCE [LARGE SCALE GENOMIC DNA]</scope>
    <source>
        <strain evidence="2 3">SM41</strain>
    </source>
</reference>
<dbReference type="OrthoDB" id="882143at2"/>
<dbReference type="PATRIC" id="fig|1263870.3.peg.2796"/>
<dbReference type="Pfam" id="PF07883">
    <property type="entry name" value="Cupin_2"/>
    <property type="match status" value="1"/>
</dbReference>
<sequence length="104" mass="11634">MQSSDTGEMGQVYLATGKEVAMRRWQEDRCDFGTEHSRDYETVGYLISGQLELDMDGEHAKIMPGDSWMIPEGAVHRYRVVEPIVAIEATCPPGRFAGRDNPVS</sequence>
<keyword evidence="3" id="KW-1185">Reference proteome</keyword>
<organism evidence="2 3">
    <name type="scientific">Rhodopirellula sallentina SM41</name>
    <dbReference type="NCBI Taxonomy" id="1263870"/>
    <lineage>
        <taxon>Bacteria</taxon>
        <taxon>Pseudomonadati</taxon>
        <taxon>Planctomycetota</taxon>
        <taxon>Planctomycetia</taxon>
        <taxon>Pirellulales</taxon>
        <taxon>Pirellulaceae</taxon>
        <taxon>Rhodopirellula</taxon>
    </lineage>
</organism>
<dbReference type="InterPro" id="IPR011051">
    <property type="entry name" value="RmlC_Cupin_sf"/>
</dbReference>
<protein>
    <submittedName>
        <fullName evidence="2">Cupin 2 conserved barrel domain-containing protein</fullName>
    </submittedName>
</protein>
<feature type="domain" description="Cupin type-2" evidence="1">
    <location>
        <begin position="34"/>
        <end position="82"/>
    </location>
</feature>
<dbReference type="InterPro" id="IPR013096">
    <property type="entry name" value="Cupin_2"/>
</dbReference>
<evidence type="ECO:0000313" key="2">
    <source>
        <dbReference type="EMBL" id="EMI55919.1"/>
    </source>
</evidence>
<gene>
    <name evidence="2" type="ORF">RSSM_02628</name>
</gene>
<dbReference type="RefSeq" id="WP_008678618.1">
    <property type="nucleotide sequence ID" value="NZ_ANOH01000185.1"/>
</dbReference>
<comment type="caution">
    <text evidence="2">The sequence shown here is derived from an EMBL/GenBank/DDBJ whole genome shotgun (WGS) entry which is preliminary data.</text>
</comment>
<evidence type="ECO:0000313" key="3">
    <source>
        <dbReference type="Proteomes" id="UP000011885"/>
    </source>
</evidence>
<dbReference type="SUPFAM" id="SSF51182">
    <property type="entry name" value="RmlC-like cupins"/>
    <property type="match status" value="1"/>
</dbReference>
<evidence type="ECO:0000259" key="1">
    <source>
        <dbReference type="Pfam" id="PF07883"/>
    </source>
</evidence>